<dbReference type="Proteomes" id="UP000824540">
    <property type="component" value="Unassembled WGS sequence"/>
</dbReference>
<organism evidence="1 2">
    <name type="scientific">Albula glossodonta</name>
    <name type="common">roundjaw bonefish</name>
    <dbReference type="NCBI Taxonomy" id="121402"/>
    <lineage>
        <taxon>Eukaryota</taxon>
        <taxon>Metazoa</taxon>
        <taxon>Chordata</taxon>
        <taxon>Craniata</taxon>
        <taxon>Vertebrata</taxon>
        <taxon>Euteleostomi</taxon>
        <taxon>Actinopterygii</taxon>
        <taxon>Neopterygii</taxon>
        <taxon>Teleostei</taxon>
        <taxon>Albuliformes</taxon>
        <taxon>Albulidae</taxon>
        <taxon>Albula</taxon>
    </lineage>
</organism>
<evidence type="ECO:0000313" key="2">
    <source>
        <dbReference type="Proteomes" id="UP000824540"/>
    </source>
</evidence>
<protein>
    <submittedName>
        <fullName evidence="1">Uncharacterized protein</fullName>
    </submittedName>
</protein>
<evidence type="ECO:0000313" key="1">
    <source>
        <dbReference type="EMBL" id="KAG9330109.1"/>
    </source>
</evidence>
<reference evidence="1" key="1">
    <citation type="thesis" date="2021" institute="BYU ScholarsArchive" country="Provo, UT, USA">
        <title>Applications of and Algorithms for Genome Assembly and Genomic Analyses with an Emphasis on Marine Teleosts.</title>
        <authorList>
            <person name="Pickett B.D."/>
        </authorList>
    </citation>
    <scope>NUCLEOTIDE SEQUENCE</scope>
    <source>
        <strain evidence="1">HI-2016</strain>
    </source>
</reference>
<name>A0A8T2MNX4_9TELE</name>
<accession>A0A8T2MNX4</accession>
<sequence length="72" mass="8028">MLRLSAKFKVAMAAAPALRWLLRKETTESAALVSVQGRARAPEGIRHAIEAGAPLELWRLKQESSYRAVNKR</sequence>
<dbReference type="AlphaFoldDB" id="A0A8T2MNX4"/>
<keyword evidence="2" id="KW-1185">Reference proteome</keyword>
<dbReference type="EMBL" id="JAFBMS010000751">
    <property type="protein sequence ID" value="KAG9330109.1"/>
    <property type="molecule type" value="Genomic_DNA"/>
</dbReference>
<gene>
    <name evidence="1" type="ORF">JZ751_027266</name>
</gene>
<proteinExistence type="predicted"/>
<comment type="caution">
    <text evidence="1">The sequence shown here is derived from an EMBL/GenBank/DDBJ whole genome shotgun (WGS) entry which is preliminary data.</text>
</comment>